<evidence type="ECO:0000313" key="4">
    <source>
        <dbReference type="Proteomes" id="UP000319731"/>
    </source>
</evidence>
<feature type="region of interest" description="Disordered" evidence="1">
    <location>
        <begin position="119"/>
        <end position="270"/>
    </location>
</feature>
<dbReference type="GeneID" id="42004155"/>
<dbReference type="SMART" id="SM01083">
    <property type="entry name" value="Cir_N"/>
    <property type="match status" value="1"/>
</dbReference>
<feature type="compositionally biased region" description="Basic and acidic residues" evidence="1">
    <location>
        <begin position="94"/>
        <end position="105"/>
    </location>
</feature>
<comment type="caution">
    <text evidence="3">The sequence shown here is derived from an EMBL/GenBank/DDBJ whole genome shotgun (WGS) entry which is preliminary data.</text>
</comment>
<dbReference type="AlphaFoldDB" id="A0A507C5B1"/>
<dbReference type="OrthoDB" id="2159131at2759"/>
<dbReference type="Pfam" id="PF10197">
    <property type="entry name" value="Cir_N"/>
    <property type="match status" value="1"/>
</dbReference>
<feature type="compositionally biased region" description="Basic and acidic residues" evidence="1">
    <location>
        <begin position="237"/>
        <end position="246"/>
    </location>
</feature>
<feature type="compositionally biased region" description="Basic and acidic residues" evidence="1">
    <location>
        <begin position="215"/>
        <end position="228"/>
    </location>
</feature>
<accession>A0A507C5B1</accession>
<proteinExistence type="predicted"/>
<dbReference type="PANTHER" id="PTHR22093:SF0">
    <property type="entry name" value="LEUKOCYTE RECEPTOR CLUSTER MEMBER 1"/>
    <property type="match status" value="1"/>
</dbReference>
<feature type="region of interest" description="Disordered" evidence="1">
    <location>
        <begin position="23"/>
        <end position="107"/>
    </location>
</feature>
<dbReference type="RefSeq" id="XP_031025073.1">
    <property type="nucleotide sequence ID" value="XM_031168858.1"/>
</dbReference>
<protein>
    <recommendedName>
        <fullName evidence="2">CBF1-interacting co-repressor CIR N-terminal domain-containing protein</fullName>
    </recommendedName>
</protein>
<gene>
    <name evidence="3" type="ORF">SmJEL517_g02930</name>
</gene>
<sequence>MSHILKHKSWHVYNAKNVEKVRKDEAAAQEEQDKNDARAQLAEQERRITLLRHQKQDREKVEDDHPADQQSKKLERFQLFDEPTASGANLEYEDEKRKEKEKQDRQYTMYLGQLKDAPTKAPWYMSNDPALVETNDAKDEERMKKEIAKHQREDPMASQIKKSSSSSKKHSTTSSPSSSSTGSQSFDIQRLRELRLKREAAERVKTKVLINTGKPPEDVVKHGEDTRFFHSQFNPDLVRRPVDRPPDRKRRHDGDEGAPSGRSSQNVRFS</sequence>
<organism evidence="3 4">
    <name type="scientific">Synchytrium microbalum</name>
    <dbReference type="NCBI Taxonomy" id="1806994"/>
    <lineage>
        <taxon>Eukaryota</taxon>
        <taxon>Fungi</taxon>
        <taxon>Fungi incertae sedis</taxon>
        <taxon>Chytridiomycota</taxon>
        <taxon>Chytridiomycota incertae sedis</taxon>
        <taxon>Chytridiomycetes</taxon>
        <taxon>Synchytriales</taxon>
        <taxon>Synchytriaceae</taxon>
        <taxon>Synchytrium</taxon>
    </lineage>
</organism>
<dbReference type="STRING" id="1806994.A0A507C5B1"/>
<feature type="domain" description="CBF1-interacting co-repressor CIR N-terminal" evidence="2">
    <location>
        <begin position="9"/>
        <end position="45"/>
    </location>
</feature>
<keyword evidence="4" id="KW-1185">Reference proteome</keyword>
<feature type="compositionally biased region" description="Low complexity" evidence="1">
    <location>
        <begin position="161"/>
        <end position="185"/>
    </location>
</feature>
<feature type="compositionally biased region" description="Basic and acidic residues" evidence="1">
    <location>
        <begin position="23"/>
        <end position="79"/>
    </location>
</feature>
<name>A0A507C5B1_9FUNG</name>
<evidence type="ECO:0000313" key="3">
    <source>
        <dbReference type="EMBL" id="TPX34309.1"/>
    </source>
</evidence>
<dbReference type="Proteomes" id="UP000319731">
    <property type="component" value="Unassembled WGS sequence"/>
</dbReference>
<reference evidence="3 4" key="1">
    <citation type="journal article" date="2019" name="Sci. Rep.">
        <title>Comparative genomics of chytrid fungi reveal insights into the obligate biotrophic and pathogenic lifestyle of Synchytrium endobioticum.</title>
        <authorList>
            <person name="van de Vossenberg B.T.L.H."/>
            <person name="Warris S."/>
            <person name="Nguyen H.D.T."/>
            <person name="van Gent-Pelzer M.P.E."/>
            <person name="Joly D.L."/>
            <person name="van de Geest H.C."/>
            <person name="Bonants P.J.M."/>
            <person name="Smith D.S."/>
            <person name="Levesque C.A."/>
            <person name="van der Lee T.A.J."/>
        </authorList>
    </citation>
    <scope>NUCLEOTIDE SEQUENCE [LARGE SCALE GENOMIC DNA]</scope>
    <source>
        <strain evidence="3 4">JEL517</strain>
    </source>
</reference>
<evidence type="ECO:0000259" key="2">
    <source>
        <dbReference type="SMART" id="SM01083"/>
    </source>
</evidence>
<feature type="compositionally biased region" description="Basic and acidic residues" evidence="1">
    <location>
        <begin position="135"/>
        <end position="155"/>
    </location>
</feature>
<dbReference type="InterPro" id="IPR019339">
    <property type="entry name" value="CIR_N_dom"/>
</dbReference>
<evidence type="ECO:0000256" key="1">
    <source>
        <dbReference type="SAM" id="MobiDB-lite"/>
    </source>
</evidence>
<feature type="compositionally biased region" description="Polar residues" evidence="1">
    <location>
        <begin position="261"/>
        <end position="270"/>
    </location>
</feature>
<dbReference type="InterPro" id="IPR039875">
    <property type="entry name" value="LENG1-like"/>
</dbReference>
<dbReference type="PANTHER" id="PTHR22093">
    <property type="entry name" value="LEUKOCYTE RECEPTOR CLUSTER LRC MEMBER 1"/>
    <property type="match status" value="1"/>
</dbReference>
<feature type="compositionally biased region" description="Basic and acidic residues" evidence="1">
    <location>
        <begin position="189"/>
        <end position="205"/>
    </location>
</feature>
<dbReference type="EMBL" id="QEAO01000014">
    <property type="protein sequence ID" value="TPX34309.1"/>
    <property type="molecule type" value="Genomic_DNA"/>
</dbReference>